<keyword evidence="4 7" id="KW-0472">Membrane</keyword>
<dbReference type="RefSeq" id="WP_131257709.1">
    <property type="nucleotide sequence ID" value="NZ_JBHSUS010000001.1"/>
</dbReference>
<keyword evidence="2 7" id="KW-0812">Transmembrane</keyword>
<evidence type="ECO:0000256" key="5">
    <source>
        <dbReference type="ARBA" id="ARBA00023224"/>
    </source>
</evidence>
<feature type="transmembrane region" description="Helical" evidence="7">
    <location>
        <begin position="144"/>
        <end position="165"/>
    </location>
</feature>
<sequence length="500" mass="54478">MQNDGQSGSQWLENAHKFNRYTLIILLVISLALAGINQTWLAALLVGIPAAGIPLFLMASQGRSRITQHAIAIGFMLFTALHIHQMHGLIEMHFGIFVLMSFLAVYRNWQLFVTAFLVVAVHHIGFFVLQSMGVPVYLMQDDSLLFILLVVHAVYAGAQALMLGLNAYGSAKDMTTGIELEKCVAGIMQDPEKITLQVRANNQINSSTLTSFNRLLDFFEALIEQVRAIADSVKNNAELNKTRIEALNTSKQKSQHEVAMIASASEQMSMSVKSMAEQANMVNGQAQDANKNTDEARTVVSRAQQDVQSLSGKIEQTATNVETLAQNCADISNVLETIKAIADQTNLLALNAAIEAARAGEQGRGFAVVADEVRQLASRTKTSTEEVSDIIEKLLSSSRLSSQSMNECMSLSSTTNEQAGRASGLMQDVQSIISTVYQTIEQLSHATQEQRNTGSMIADSTAQLKALTEAELGQIQTISNETRALAETVNQLQLQLSRLA</sequence>
<evidence type="ECO:0000313" key="9">
    <source>
        <dbReference type="EMBL" id="MFC6441533.1"/>
    </source>
</evidence>
<organism evidence="9 10">
    <name type="scientific">Pseudobowmanella zhangzhouensis</name>
    <dbReference type="NCBI Taxonomy" id="1537679"/>
    <lineage>
        <taxon>Bacteria</taxon>
        <taxon>Pseudomonadati</taxon>
        <taxon>Pseudomonadota</taxon>
        <taxon>Gammaproteobacteria</taxon>
        <taxon>Alteromonadales</taxon>
        <taxon>Alteromonadaceae</taxon>
    </lineage>
</organism>
<evidence type="ECO:0000256" key="1">
    <source>
        <dbReference type="ARBA" id="ARBA00004141"/>
    </source>
</evidence>
<evidence type="ECO:0000256" key="3">
    <source>
        <dbReference type="ARBA" id="ARBA00022989"/>
    </source>
</evidence>
<evidence type="ECO:0000256" key="6">
    <source>
        <dbReference type="PROSITE-ProRule" id="PRU00284"/>
    </source>
</evidence>
<dbReference type="Pfam" id="PF00015">
    <property type="entry name" value="MCPsignal"/>
    <property type="match status" value="1"/>
</dbReference>
<evidence type="ECO:0000256" key="7">
    <source>
        <dbReference type="SAM" id="Phobius"/>
    </source>
</evidence>
<feature type="transmembrane region" description="Helical" evidence="7">
    <location>
        <begin position="113"/>
        <end position="138"/>
    </location>
</feature>
<evidence type="ECO:0000256" key="2">
    <source>
        <dbReference type="ARBA" id="ARBA00022692"/>
    </source>
</evidence>
<evidence type="ECO:0000256" key="4">
    <source>
        <dbReference type="ARBA" id="ARBA00023136"/>
    </source>
</evidence>
<reference evidence="10" key="1">
    <citation type="journal article" date="2019" name="Int. J. Syst. Evol. Microbiol.">
        <title>The Global Catalogue of Microorganisms (GCM) 10K type strain sequencing project: providing services to taxonomists for standard genome sequencing and annotation.</title>
        <authorList>
            <consortium name="The Broad Institute Genomics Platform"/>
            <consortium name="The Broad Institute Genome Sequencing Center for Infectious Disease"/>
            <person name="Wu L."/>
            <person name="Ma J."/>
        </authorList>
    </citation>
    <scope>NUCLEOTIDE SEQUENCE [LARGE SCALE GENOMIC DNA]</scope>
    <source>
        <strain evidence="10">CGMCC 1.16031</strain>
    </source>
</reference>
<proteinExistence type="predicted"/>
<protein>
    <submittedName>
        <fullName evidence="9">Methyl-accepting chemotaxis protein</fullName>
    </submittedName>
</protein>
<name>A0ABW1XNP0_9ALTE</name>
<dbReference type="PROSITE" id="PS50111">
    <property type="entry name" value="CHEMOTAXIS_TRANSDUC_2"/>
    <property type="match status" value="1"/>
</dbReference>
<dbReference type="EMBL" id="JBHSUS010000001">
    <property type="protein sequence ID" value="MFC6441533.1"/>
    <property type="molecule type" value="Genomic_DNA"/>
</dbReference>
<dbReference type="PANTHER" id="PTHR32089:SF119">
    <property type="entry name" value="METHYL-ACCEPTING CHEMOTAXIS PROTEIN CTPL"/>
    <property type="match status" value="1"/>
</dbReference>
<dbReference type="SMART" id="SM00283">
    <property type="entry name" value="MA"/>
    <property type="match status" value="1"/>
</dbReference>
<dbReference type="InterPro" id="IPR004089">
    <property type="entry name" value="MCPsignal_dom"/>
</dbReference>
<accession>A0ABW1XNP0</accession>
<feature type="domain" description="Methyl-accepting transducer" evidence="8">
    <location>
        <begin position="229"/>
        <end position="465"/>
    </location>
</feature>
<comment type="caution">
    <text evidence="9">The sequence shown here is derived from an EMBL/GenBank/DDBJ whole genome shotgun (WGS) entry which is preliminary data.</text>
</comment>
<comment type="subcellular location">
    <subcellularLocation>
        <location evidence="1">Membrane</location>
        <topology evidence="1">Multi-pass membrane protein</topology>
    </subcellularLocation>
</comment>
<dbReference type="Proteomes" id="UP001596364">
    <property type="component" value="Unassembled WGS sequence"/>
</dbReference>
<keyword evidence="10" id="KW-1185">Reference proteome</keyword>
<dbReference type="Gene3D" id="1.10.287.950">
    <property type="entry name" value="Methyl-accepting chemotaxis protein"/>
    <property type="match status" value="1"/>
</dbReference>
<dbReference type="PANTHER" id="PTHR32089">
    <property type="entry name" value="METHYL-ACCEPTING CHEMOTAXIS PROTEIN MCPB"/>
    <property type="match status" value="1"/>
</dbReference>
<dbReference type="SUPFAM" id="SSF58104">
    <property type="entry name" value="Methyl-accepting chemotaxis protein (MCP) signaling domain"/>
    <property type="match status" value="1"/>
</dbReference>
<evidence type="ECO:0000259" key="8">
    <source>
        <dbReference type="PROSITE" id="PS50111"/>
    </source>
</evidence>
<keyword evidence="3 7" id="KW-1133">Transmembrane helix</keyword>
<feature type="transmembrane region" description="Helical" evidence="7">
    <location>
        <begin position="89"/>
        <end position="106"/>
    </location>
</feature>
<gene>
    <name evidence="9" type="ORF">ACFP85_15375</name>
</gene>
<keyword evidence="5 6" id="KW-0807">Transducer</keyword>
<evidence type="ECO:0000313" key="10">
    <source>
        <dbReference type="Proteomes" id="UP001596364"/>
    </source>
</evidence>
<feature type="transmembrane region" description="Helical" evidence="7">
    <location>
        <begin position="18"/>
        <end position="34"/>
    </location>
</feature>